<dbReference type="InterPro" id="IPR006204">
    <property type="entry name" value="GHMP_kinase_N_dom"/>
</dbReference>
<name>A0A327WPG4_LARAB</name>
<dbReference type="GO" id="GO:0004335">
    <property type="term" value="F:galactokinase activity"/>
    <property type="evidence" value="ECO:0007669"/>
    <property type="project" value="InterPro"/>
</dbReference>
<reference evidence="9 10" key="1">
    <citation type="submission" date="2018-06" db="EMBL/GenBank/DDBJ databases">
        <title>Genomic Encyclopedia of Archaeal and Bacterial Type Strains, Phase II (KMG-II): from individual species to whole genera.</title>
        <authorList>
            <person name="Goeker M."/>
        </authorList>
    </citation>
    <scope>NUCLEOTIDE SEQUENCE [LARGE SCALE GENOMIC DNA]</scope>
    <source>
        <strain evidence="9 10">DSM 21851</strain>
    </source>
</reference>
<dbReference type="GO" id="GO:0005829">
    <property type="term" value="C:cytosol"/>
    <property type="evidence" value="ECO:0007669"/>
    <property type="project" value="TreeGrafter"/>
</dbReference>
<evidence type="ECO:0000256" key="3">
    <source>
        <dbReference type="ARBA" id="ARBA00022777"/>
    </source>
</evidence>
<dbReference type="Pfam" id="PF00288">
    <property type="entry name" value="GHMP_kinases_N"/>
    <property type="match status" value="1"/>
</dbReference>
<dbReference type="PRINTS" id="PR00959">
    <property type="entry name" value="MEVGALKINASE"/>
</dbReference>
<gene>
    <name evidence="9" type="ORF">LX87_04908</name>
</gene>
<dbReference type="SUPFAM" id="SSF55060">
    <property type="entry name" value="GHMP Kinase, C-terminal domain"/>
    <property type="match status" value="1"/>
</dbReference>
<keyword evidence="5" id="KW-0119">Carbohydrate metabolism</keyword>
<dbReference type="Pfam" id="PF08544">
    <property type="entry name" value="GHMP_kinases_C"/>
    <property type="match status" value="1"/>
</dbReference>
<dbReference type="EMBL" id="QLMC01000007">
    <property type="protein sequence ID" value="RAJ92578.1"/>
    <property type="molecule type" value="Genomic_DNA"/>
</dbReference>
<dbReference type="AlphaFoldDB" id="A0A327WPG4"/>
<keyword evidence="2" id="KW-0547">Nucleotide-binding</keyword>
<evidence type="ECO:0000313" key="9">
    <source>
        <dbReference type="EMBL" id="RAJ92578.1"/>
    </source>
</evidence>
<evidence type="ECO:0000259" key="7">
    <source>
        <dbReference type="Pfam" id="PF08544"/>
    </source>
</evidence>
<dbReference type="Pfam" id="PF10509">
    <property type="entry name" value="GalKase_gal_bdg"/>
    <property type="match status" value="1"/>
</dbReference>
<protein>
    <submittedName>
        <fullName evidence="9">Galactokinase</fullName>
    </submittedName>
</protein>
<dbReference type="Gene3D" id="3.30.70.890">
    <property type="entry name" value="GHMP kinase, C-terminal domain"/>
    <property type="match status" value="1"/>
</dbReference>
<evidence type="ECO:0000313" key="10">
    <source>
        <dbReference type="Proteomes" id="UP000248790"/>
    </source>
</evidence>
<comment type="caution">
    <text evidence="9">The sequence shown here is derived from an EMBL/GenBank/DDBJ whole genome shotgun (WGS) entry which is preliminary data.</text>
</comment>
<dbReference type="GO" id="GO:0005524">
    <property type="term" value="F:ATP binding"/>
    <property type="evidence" value="ECO:0007669"/>
    <property type="project" value="UniProtKB-KW"/>
</dbReference>
<accession>A0A327WPG4</accession>
<dbReference type="InterPro" id="IPR036554">
    <property type="entry name" value="GHMP_kinase_C_sf"/>
</dbReference>
<keyword evidence="4" id="KW-0067">ATP-binding</keyword>
<feature type="domain" description="GHMP kinase C-terminal" evidence="7">
    <location>
        <begin position="270"/>
        <end position="341"/>
    </location>
</feature>
<evidence type="ECO:0000256" key="4">
    <source>
        <dbReference type="ARBA" id="ARBA00022840"/>
    </source>
</evidence>
<dbReference type="PRINTS" id="PR00473">
    <property type="entry name" value="GALCTOKINASE"/>
</dbReference>
<dbReference type="PANTHER" id="PTHR10457:SF7">
    <property type="entry name" value="GALACTOKINASE-RELATED"/>
    <property type="match status" value="1"/>
</dbReference>
<evidence type="ECO:0000256" key="1">
    <source>
        <dbReference type="ARBA" id="ARBA00006566"/>
    </source>
</evidence>
<comment type="similarity">
    <text evidence="1">Belongs to the GHMP kinase family. GalK subfamily.</text>
</comment>
<dbReference type="Proteomes" id="UP000248790">
    <property type="component" value="Unassembled WGS sequence"/>
</dbReference>
<feature type="domain" description="Galactokinase N-terminal" evidence="8">
    <location>
        <begin position="5"/>
        <end position="39"/>
    </location>
</feature>
<dbReference type="InterPro" id="IPR000705">
    <property type="entry name" value="Galactokinase"/>
</dbReference>
<dbReference type="Gene3D" id="3.30.230.10">
    <property type="match status" value="1"/>
</dbReference>
<organism evidence="9 10">
    <name type="scientific">Larkinella arboricola</name>
    <dbReference type="NCBI Taxonomy" id="643671"/>
    <lineage>
        <taxon>Bacteria</taxon>
        <taxon>Pseudomonadati</taxon>
        <taxon>Bacteroidota</taxon>
        <taxon>Cytophagia</taxon>
        <taxon>Cytophagales</taxon>
        <taxon>Spirosomataceae</taxon>
        <taxon>Larkinella</taxon>
    </lineage>
</organism>
<dbReference type="InterPro" id="IPR013750">
    <property type="entry name" value="GHMP_kinase_C_dom"/>
</dbReference>
<keyword evidence="5" id="KW-0299">Galactose metabolism</keyword>
<evidence type="ECO:0000259" key="6">
    <source>
        <dbReference type="Pfam" id="PF00288"/>
    </source>
</evidence>
<evidence type="ECO:0000256" key="2">
    <source>
        <dbReference type="ARBA" id="ARBA00022741"/>
    </source>
</evidence>
<dbReference type="InterPro" id="IPR020568">
    <property type="entry name" value="Ribosomal_Su5_D2-typ_SF"/>
</dbReference>
<dbReference type="InterPro" id="IPR006206">
    <property type="entry name" value="Mevalonate/galactokinase"/>
</dbReference>
<sequence>MSFEITTSAPGRICLFGEHQDYLGLPVIAAAISRRVQVTGRLRSDRQVIIHMPDINGREQFELAPVIPYQHSRDYFKSALNLLTRNGLSFPNGMEVTIHGTIPINSGTSSSSALLVAWINWLLNSQNSQNGVTQSEIGELAYRAEVLEFGEPGGMMDHFATAVGEVMYLESQPMIKLETFRPHLGTFVLGDSLEPKDTIGILKHVKYGMLEAIRKIKLHDAGFSLHTVPQEAARQYTGLLNDAEFSLLKSNLSDRDVLREALQMFRTATINHRRLGQLLTIHQANLRDHKRVSTPKINRMIDEALKAGAYGAKINGSGGGGCMFAYAPENPEAVAEAIERAGGKPYIIQVDTGTQATVNSKPISVNV</sequence>
<dbReference type="PANTHER" id="PTHR10457">
    <property type="entry name" value="MEVALONATE KINASE/GALACTOKINASE"/>
    <property type="match status" value="1"/>
</dbReference>
<dbReference type="InterPro" id="IPR019539">
    <property type="entry name" value="GalKase_N"/>
</dbReference>
<keyword evidence="10" id="KW-1185">Reference proteome</keyword>
<dbReference type="InterPro" id="IPR014721">
    <property type="entry name" value="Ribsml_uS5_D2-typ_fold_subgr"/>
</dbReference>
<evidence type="ECO:0000259" key="8">
    <source>
        <dbReference type="Pfam" id="PF10509"/>
    </source>
</evidence>
<keyword evidence="3 9" id="KW-0418">Kinase</keyword>
<dbReference type="SUPFAM" id="SSF54211">
    <property type="entry name" value="Ribosomal protein S5 domain 2-like"/>
    <property type="match status" value="1"/>
</dbReference>
<feature type="domain" description="GHMP kinase N-terminal" evidence="6">
    <location>
        <begin position="75"/>
        <end position="164"/>
    </location>
</feature>
<dbReference type="GO" id="GO:0006012">
    <property type="term" value="P:galactose metabolic process"/>
    <property type="evidence" value="ECO:0007669"/>
    <property type="project" value="UniProtKB-KW"/>
</dbReference>
<proteinExistence type="inferred from homology"/>
<keyword evidence="3 9" id="KW-0808">Transferase</keyword>
<evidence type="ECO:0000256" key="5">
    <source>
        <dbReference type="ARBA" id="ARBA00023144"/>
    </source>
</evidence>
<dbReference type="PIRSF" id="PIRSF000530">
    <property type="entry name" value="Galactokinase"/>
    <property type="match status" value="1"/>
</dbReference>
<dbReference type="OrthoDB" id="1411003at2"/>
<dbReference type="RefSeq" id="WP_111630916.1">
    <property type="nucleotide sequence ID" value="NZ_QLMC01000007.1"/>
</dbReference>